<keyword evidence="2 7" id="KW-0349">Heme</keyword>
<evidence type="ECO:0000256" key="5">
    <source>
        <dbReference type="ARBA" id="ARBA00022748"/>
    </source>
</evidence>
<dbReference type="Gene3D" id="1.10.8.640">
    <property type="entry name" value="Cytochrome C biogenesis protein"/>
    <property type="match status" value="1"/>
</dbReference>
<evidence type="ECO:0000256" key="1">
    <source>
        <dbReference type="ARBA" id="ARBA00010342"/>
    </source>
</evidence>
<protein>
    <recommendedName>
        <fullName evidence="7">Cytochrome c-type biogenesis protein</fullName>
    </recommendedName>
</protein>
<feature type="transmembrane region" description="Helical" evidence="7">
    <location>
        <begin position="99"/>
        <end position="120"/>
    </location>
</feature>
<sequence length="146" mass="16807">MLLVLCWSLVSVCWATIEAHPFPDDELRSRYHSLISELRCPQCLNTNLAGSDAMIALDLRREVHRMLLAGHSDNQIRTFLFERYGDFVLYRPRVTSRTILLWATPALLLCLGAFVFWRVVGAGVDRQRTPRKPGEAARLQRLLNDR</sequence>
<organism evidence="9 10">
    <name type="scientific">OM182 bacterium MED-G24</name>
    <dbReference type="NCBI Taxonomy" id="1986255"/>
    <lineage>
        <taxon>Bacteria</taxon>
        <taxon>Pseudomonadati</taxon>
        <taxon>Pseudomonadota</taxon>
        <taxon>Gammaproteobacteria</taxon>
        <taxon>OMG group</taxon>
        <taxon>OM182 clade</taxon>
    </lineage>
</organism>
<accession>A0A2A5WVZ5</accession>
<evidence type="ECO:0000256" key="6">
    <source>
        <dbReference type="ARBA" id="ARBA00023004"/>
    </source>
</evidence>
<dbReference type="InterPro" id="IPR038297">
    <property type="entry name" value="CcmH/CycL/NrfF/Ccl2_sf"/>
</dbReference>
<evidence type="ECO:0000259" key="8">
    <source>
        <dbReference type="Pfam" id="PF03918"/>
    </source>
</evidence>
<proteinExistence type="inferred from homology"/>
<keyword evidence="7" id="KW-1133">Transmembrane helix</keyword>
<dbReference type="CDD" id="cd16378">
    <property type="entry name" value="CcmH_N"/>
    <property type="match status" value="1"/>
</dbReference>
<name>A0A2A5WVZ5_9GAMM</name>
<dbReference type="Proteomes" id="UP000219327">
    <property type="component" value="Unassembled WGS sequence"/>
</dbReference>
<dbReference type="InterPro" id="IPR051263">
    <property type="entry name" value="C-type_cytochrome_biogenesis"/>
</dbReference>
<feature type="domain" description="CcmH/CycL/Ccl2/NrfF N-terminal" evidence="8">
    <location>
        <begin position="4"/>
        <end position="143"/>
    </location>
</feature>
<comment type="caution">
    <text evidence="9">The sequence shown here is derived from an EMBL/GenBank/DDBJ whole genome shotgun (WGS) entry which is preliminary data.</text>
</comment>
<keyword evidence="4 7" id="KW-0732">Signal</keyword>
<reference evidence="9 10" key="1">
    <citation type="submission" date="2017-08" db="EMBL/GenBank/DDBJ databases">
        <title>Fine stratification of microbial communities through a metagenomic profile of the photic zone.</title>
        <authorList>
            <person name="Haro-Moreno J.M."/>
            <person name="Lopez-Perez M."/>
            <person name="De La Torre J."/>
            <person name="Picazo A."/>
            <person name="Camacho A."/>
            <person name="Rodriguez-Valera F."/>
        </authorList>
    </citation>
    <scope>NUCLEOTIDE SEQUENCE [LARGE SCALE GENOMIC DNA]</scope>
    <source>
        <strain evidence="9">MED-G24</strain>
    </source>
</reference>
<keyword evidence="7" id="KW-0472">Membrane</keyword>
<keyword evidence="6 7" id="KW-0408">Iron</keyword>
<evidence type="ECO:0000256" key="2">
    <source>
        <dbReference type="ARBA" id="ARBA00022617"/>
    </source>
</evidence>
<dbReference type="GO" id="GO:0005886">
    <property type="term" value="C:plasma membrane"/>
    <property type="evidence" value="ECO:0007669"/>
    <property type="project" value="TreeGrafter"/>
</dbReference>
<dbReference type="FunFam" id="1.10.8.640:FF:000001">
    <property type="entry name" value="Cytochrome c-type biogenesis protein"/>
    <property type="match status" value="1"/>
</dbReference>
<comment type="function">
    <text evidence="7">Possible subunit of a heme lyase.</text>
</comment>
<dbReference type="PANTHER" id="PTHR47870:SF1">
    <property type="entry name" value="CYTOCHROME C-TYPE BIOGENESIS PROTEIN CCMH"/>
    <property type="match status" value="1"/>
</dbReference>
<keyword evidence="7" id="KW-0812">Transmembrane</keyword>
<dbReference type="AlphaFoldDB" id="A0A2A5WVZ5"/>
<evidence type="ECO:0000256" key="4">
    <source>
        <dbReference type="ARBA" id="ARBA00022729"/>
    </source>
</evidence>
<keyword evidence="5" id="KW-0201">Cytochrome c-type biogenesis</keyword>
<dbReference type="EMBL" id="NTKD01000010">
    <property type="protein sequence ID" value="PDH40601.1"/>
    <property type="molecule type" value="Genomic_DNA"/>
</dbReference>
<dbReference type="GO" id="GO:0017004">
    <property type="term" value="P:cytochrome complex assembly"/>
    <property type="evidence" value="ECO:0007669"/>
    <property type="project" value="UniProtKB-KW"/>
</dbReference>
<keyword evidence="3 7" id="KW-0479">Metal-binding</keyword>
<gene>
    <name evidence="9" type="ORF">CNE99_03310</name>
</gene>
<dbReference type="PANTHER" id="PTHR47870">
    <property type="entry name" value="CYTOCHROME C-TYPE BIOGENESIS PROTEIN CCMH"/>
    <property type="match status" value="1"/>
</dbReference>
<dbReference type="Pfam" id="PF03918">
    <property type="entry name" value="CcmH"/>
    <property type="match status" value="1"/>
</dbReference>
<dbReference type="InterPro" id="IPR005616">
    <property type="entry name" value="CcmH/CycL/Ccl2/NrfF_N"/>
</dbReference>
<evidence type="ECO:0000256" key="3">
    <source>
        <dbReference type="ARBA" id="ARBA00022723"/>
    </source>
</evidence>
<dbReference type="GO" id="GO:0046872">
    <property type="term" value="F:metal ion binding"/>
    <property type="evidence" value="ECO:0007669"/>
    <property type="project" value="UniProtKB-KW"/>
</dbReference>
<evidence type="ECO:0000313" key="9">
    <source>
        <dbReference type="EMBL" id="PDH40601.1"/>
    </source>
</evidence>
<comment type="similarity">
    <text evidence="1 7">Belongs to the CcmH/CycL/Ccl2/NrfF family.</text>
</comment>
<evidence type="ECO:0000313" key="10">
    <source>
        <dbReference type="Proteomes" id="UP000219327"/>
    </source>
</evidence>
<evidence type="ECO:0000256" key="7">
    <source>
        <dbReference type="RuleBase" id="RU364112"/>
    </source>
</evidence>